<dbReference type="Proteomes" id="UP000198393">
    <property type="component" value="Unassembled WGS sequence"/>
</dbReference>
<organism evidence="7 8">
    <name type="scientific">Ekhidna lutea</name>
    <dbReference type="NCBI Taxonomy" id="447679"/>
    <lineage>
        <taxon>Bacteria</taxon>
        <taxon>Pseudomonadati</taxon>
        <taxon>Bacteroidota</taxon>
        <taxon>Cytophagia</taxon>
        <taxon>Cytophagales</taxon>
        <taxon>Reichenbachiellaceae</taxon>
        <taxon>Ekhidna</taxon>
    </lineage>
</organism>
<name>A0A239EI86_EKHLU</name>
<evidence type="ECO:0000256" key="2">
    <source>
        <dbReference type="ARBA" id="ARBA00022475"/>
    </source>
</evidence>
<protein>
    <submittedName>
        <fullName evidence="7">Transferase 2, rSAM/selenodomain-associated</fullName>
    </submittedName>
</protein>
<sequence length="234" mass="27192">MISIVIPTLNEEEYLRKTIEHTLSCAEKKEELEIIVIDAGSTDSTLESIEAMRVKTFSLPEFIFKKFLSMNFGAQQSSGEVILFLDADTFLPEGFDQKIRKVLQNQKVYGGAFEFSFLKPDWKLSIITFINRIRYRFGRVYYGDQAVFLRRSALEEIGGVPENPLMETAYLCKRLRRAGKLSLIKSSIKTSPRRFNEHGFFKIAWFDLNMFIRFNLGFPVSPYAEKYWSKNLKT</sequence>
<evidence type="ECO:0000256" key="3">
    <source>
        <dbReference type="ARBA" id="ARBA00022676"/>
    </source>
</evidence>
<keyword evidence="5" id="KW-0472">Membrane</keyword>
<dbReference type="EMBL" id="FZPD01000001">
    <property type="protein sequence ID" value="SNS44337.1"/>
    <property type="molecule type" value="Genomic_DNA"/>
</dbReference>
<dbReference type="InterPro" id="IPR026461">
    <property type="entry name" value="Trfase_2_rSAM/seldom_assoc"/>
</dbReference>
<accession>A0A239EI86</accession>
<dbReference type="Pfam" id="PF00535">
    <property type="entry name" value="Glycos_transf_2"/>
    <property type="match status" value="1"/>
</dbReference>
<comment type="subcellular location">
    <subcellularLocation>
        <location evidence="1">Cell membrane</location>
    </subcellularLocation>
</comment>
<proteinExistence type="predicted"/>
<dbReference type="RefSeq" id="WP_089354952.1">
    <property type="nucleotide sequence ID" value="NZ_FZPD01000001.1"/>
</dbReference>
<dbReference type="InterPro" id="IPR001173">
    <property type="entry name" value="Glyco_trans_2-like"/>
</dbReference>
<feature type="domain" description="Glycosyltransferase 2-like" evidence="6">
    <location>
        <begin position="3"/>
        <end position="157"/>
    </location>
</feature>
<evidence type="ECO:0000256" key="1">
    <source>
        <dbReference type="ARBA" id="ARBA00004236"/>
    </source>
</evidence>
<dbReference type="GO" id="GO:0005886">
    <property type="term" value="C:plasma membrane"/>
    <property type="evidence" value="ECO:0007669"/>
    <property type="project" value="UniProtKB-SubCell"/>
</dbReference>
<dbReference type="InterPro" id="IPR029044">
    <property type="entry name" value="Nucleotide-diphossugar_trans"/>
</dbReference>
<dbReference type="SUPFAM" id="SSF53448">
    <property type="entry name" value="Nucleotide-diphospho-sugar transferases"/>
    <property type="match status" value="1"/>
</dbReference>
<evidence type="ECO:0000259" key="6">
    <source>
        <dbReference type="Pfam" id="PF00535"/>
    </source>
</evidence>
<keyword evidence="2" id="KW-1003">Cell membrane</keyword>
<evidence type="ECO:0000256" key="4">
    <source>
        <dbReference type="ARBA" id="ARBA00022679"/>
    </source>
</evidence>
<reference evidence="7 8" key="1">
    <citation type="submission" date="2017-06" db="EMBL/GenBank/DDBJ databases">
        <authorList>
            <person name="Kim H.J."/>
            <person name="Triplett B.A."/>
        </authorList>
    </citation>
    <scope>NUCLEOTIDE SEQUENCE [LARGE SCALE GENOMIC DNA]</scope>
    <source>
        <strain evidence="7 8">DSM 19307</strain>
    </source>
</reference>
<keyword evidence="8" id="KW-1185">Reference proteome</keyword>
<dbReference type="AlphaFoldDB" id="A0A239EI86"/>
<keyword evidence="3" id="KW-0328">Glycosyltransferase</keyword>
<evidence type="ECO:0000256" key="5">
    <source>
        <dbReference type="ARBA" id="ARBA00023136"/>
    </source>
</evidence>
<dbReference type="Gene3D" id="3.90.550.10">
    <property type="entry name" value="Spore Coat Polysaccharide Biosynthesis Protein SpsA, Chain A"/>
    <property type="match status" value="1"/>
</dbReference>
<dbReference type="NCBIfam" id="TIGR04283">
    <property type="entry name" value="glyco_like_mftF"/>
    <property type="match status" value="1"/>
</dbReference>
<dbReference type="OrthoDB" id="9810303at2"/>
<dbReference type="PANTHER" id="PTHR43646:SF2">
    <property type="entry name" value="GLYCOSYLTRANSFERASE 2-LIKE DOMAIN-CONTAINING PROTEIN"/>
    <property type="match status" value="1"/>
</dbReference>
<dbReference type="PANTHER" id="PTHR43646">
    <property type="entry name" value="GLYCOSYLTRANSFERASE"/>
    <property type="match status" value="1"/>
</dbReference>
<dbReference type="GO" id="GO:0016757">
    <property type="term" value="F:glycosyltransferase activity"/>
    <property type="evidence" value="ECO:0007669"/>
    <property type="project" value="UniProtKB-KW"/>
</dbReference>
<evidence type="ECO:0000313" key="8">
    <source>
        <dbReference type="Proteomes" id="UP000198393"/>
    </source>
</evidence>
<evidence type="ECO:0000313" key="7">
    <source>
        <dbReference type="EMBL" id="SNS44337.1"/>
    </source>
</evidence>
<gene>
    <name evidence="7" type="ORF">SAMN05421640_0164</name>
</gene>
<keyword evidence="4 7" id="KW-0808">Transferase</keyword>